<feature type="domain" description="DUF4214" evidence="1">
    <location>
        <begin position="287"/>
        <end position="357"/>
    </location>
</feature>
<dbReference type="InterPro" id="IPR001343">
    <property type="entry name" value="Hemolysn_Ca-bd"/>
</dbReference>
<protein>
    <submittedName>
        <fullName evidence="2">DUF4214 domain-containing protein</fullName>
    </submittedName>
</protein>
<evidence type="ECO:0000259" key="1">
    <source>
        <dbReference type="Pfam" id="PF13946"/>
    </source>
</evidence>
<dbReference type="Pfam" id="PF13946">
    <property type="entry name" value="DUF4214"/>
    <property type="match status" value="1"/>
</dbReference>
<dbReference type="SUPFAM" id="SSF51120">
    <property type="entry name" value="beta-Roll"/>
    <property type="match status" value="1"/>
</dbReference>
<dbReference type="Gene3D" id="1.10.3130.20">
    <property type="entry name" value="Phycobilisome linker domain"/>
    <property type="match status" value="1"/>
</dbReference>
<dbReference type="RefSeq" id="WP_212684378.1">
    <property type="nucleotide sequence ID" value="NZ_JAGSPM010000006.1"/>
</dbReference>
<dbReference type="PROSITE" id="PS00330">
    <property type="entry name" value="HEMOLYSIN_CALCIUM"/>
    <property type="match status" value="1"/>
</dbReference>
<keyword evidence="3" id="KW-1185">Reference proteome</keyword>
<reference evidence="2 3" key="1">
    <citation type="submission" date="2021-04" db="EMBL/GenBank/DDBJ databases">
        <title>novel species isolated from subtropical streams in China.</title>
        <authorList>
            <person name="Lu H."/>
        </authorList>
    </citation>
    <scope>NUCLEOTIDE SEQUENCE [LARGE SCALE GENOMIC DNA]</scope>
    <source>
        <strain evidence="2 3">BYS107W</strain>
    </source>
</reference>
<proteinExistence type="predicted"/>
<evidence type="ECO:0000313" key="3">
    <source>
        <dbReference type="Proteomes" id="UP000680158"/>
    </source>
</evidence>
<accession>A0A941I3N4</accession>
<gene>
    <name evidence="2" type="ORF">KDM92_10845</name>
</gene>
<sequence length="373" mass="41367">MAYIYGDGSYFDERTKGFDSNGLSSTFKVQRDMVSFGTLSANDLTDWYQLNLDGAGHYTIFLSTDPINNYSKTHSWNEHASGIRVTITDRFGTPLSGVDSGFANLTTDGRISFDYHGDYSRGDYFIKVSNLSYAATDYVIGLEATKVAGVDVYGSYSHDYLRGSKGDDHIEAYSGSDTILNSAGNDYINGGSGLDFLVMAGKIDEYNISGSLNNFLVKDKLGEEGTDQVVQIERLLFDDYALAFDVNGAAGQAYRLYQAAFNRKPDLEGLGYWIDKLDDGVSLTRVANEFYRSAEFQTKYGSYTSNATFITTLYQNVLHRAPDIGGYDFWNYKLNSGDMTRAEVLVSFSESAENQAQIIGQIQSGIEYLEWGN</sequence>
<dbReference type="InterPro" id="IPR038255">
    <property type="entry name" value="PBS_linker_sf"/>
</dbReference>
<dbReference type="Pfam" id="PF00353">
    <property type="entry name" value="HemolysinCabind"/>
    <property type="match status" value="1"/>
</dbReference>
<comment type="caution">
    <text evidence="2">The sequence shown here is derived from an EMBL/GenBank/DDBJ whole genome shotgun (WGS) entry which is preliminary data.</text>
</comment>
<dbReference type="InterPro" id="IPR018511">
    <property type="entry name" value="Hemolysin-typ_Ca-bd_CS"/>
</dbReference>
<dbReference type="InterPro" id="IPR025282">
    <property type="entry name" value="DUF4214"/>
</dbReference>
<dbReference type="EMBL" id="JAGSPM010000006">
    <property type="protein sequence ID" value="MBR7747080.1"/>
    <property type="molecule type" value="Genomic_DNA"/>
</dbReference>
<dbReference type="AlphaFoldDB" id="A0A941I3N4"/>
<name>A0A941I3N4_9BURK</name>
<dbReference type="GO" id="GO:0005509">
    <property type="term" value="F:calcium ion binding"/>
    <property type="evidence" value="ECO:0007669"/>
    <property type="project" value="InterPro"/>
</dbReference>
<dbReference type="Proteomes" id="UP000680158">
    <property type="component" value="Unassembled WGS sequence"/>
</dbReference>
<evidence type="ECO:0000313" key="2">
    <source>
        <dbReference type="EMBL" id="MBR7747080.1"/>
    </source>
</evidence>
<organism evidence="2 3">
    <name type="scientific">Undibacterium baiyunense</name>
    <dbReference type="NCBI Taxonomy" id="2828731"/>
    <lineage>
        <taxon>Bacteria</taxon>
        <taxon>Pseudomonadati</taxon>
        <taxon>Pseudomonadota</taxon>
        <taxon>Betaproteobacteria</taxon>
        <taxon>Burkholderiales</taxon>
        <taxon>Oxalobacteraceae</taxon>
        <taxon>Undibacterium</taxon>
    </lineage>
</organism>
<dbReference type="Gene3D" id="2.60.120.380">
    <property type="match status" value="1"/>
</dbReference>
<dbReference type="InterPro" id="IPR011049">
    <property type="entry name" value="Serralysin-like_metalloprot_C"/>
</dbReference>